<evidence type="ECO:0000256" key="4">
    <source>
        <dbReference type="ARBA" id="ARBA00023125"/>
    </source>
</evidence>
<dbReference type="InterPro" id="IPR020046">
    <property type="entry name" value="5-3_exonucl_a-hlix_arch_N"/>
</dbReference>
<proteinExistence type="predicted"/>
<dbReference type="PANTHER" id="PTHR42646:SF2">
    <property type="entry name" value="5'-3' EXONUCLEASE FAMILY PROTEIN"/>
    <property type="match status" value="1"/>
</dbReference>
<dbReference type="CDD" id="cd09859">
    <property type="entry name" value="PIN_53EXO"/>
    <property type="match status" value="1"/>
</dbReference>
<dbReference type="GO" id="GO:0003677">
    <property type="term" value="F:DNA binding"/>
    <property type="evidence" value="ECO:0007669"/>
    <property type="project" value="UniProtKB-KW"/>
</dbReference>
<dbReference type="Gene3D" id="3.40.50.1010">
    <property type="entry name" value="5'-nuclease"/>
    <property type="match status" value="1"/>
</dbReference>
<dbReference type="EMBL" id="OCNE01000003">
    <property type="protein sequence ID" value="SOD61462.1"/>
    <property type="molecule type" value="Genomic_DNA"/>
</dbReference>
<dbReference type="PANTHER" id="PTHR42646">
    <property type="entry name" value="FLAP ENDONUCLEASE XNI"/>
    <property type="match status" value="1"/>
</dbReference>
<keyword evidence="4" id="KW-0238">DNA-binding</keyword>
<evidence type="ECO:0000256" key="3">
    <source>
        <dbReference type="ARBA" id="ARBA00022839"/>
    </source>
</evidence>
<sequence>MSVVYGMIRAVTTRLMLLDTASLYFRAYHGVPDSVRAPDGTPVNAVRGLLDFIARLVTDHRPDALVACLDEDWRPAWRVELIPTYKAHRVADEVPEGTNVEEVPDTLSPQVPVIHEVLDAVGILRVGAAEHEADDVIGTLSHRATGPVDIVTGDRDLFQLVDDSRGVRVLYPVRGMGNLAAFDEAALREKYGVDGPRYAELALLRGDPSDGLPGVAGVGEKTAAKLLAAFGDLHGVLAALDDPTSALTPAQRRRLREAADYLAVAPRVVRVVTDLPLPERDAALPSAPADPEALAALDRRWGLGGSLARLLTALESRASA</sequence>
<protein>
    <recommendedName>
        <fullName evidence="6">5'-3' exonuclease</fullName>
    </recommendedName>
</protein>
<dbReference type="SMART" id="SM00475">
    <property type="entry name" value="53EXOc"/>
    <property type="match status" value="1"/>
</dbReference>
<dbReference type="InterPro" id="IPR029060">
    <property type="entry name" value="PIN-like_dom_sf"/>
</dbReference>
<evidence type="ECO:0000259" key="7">
    <source>
        <dbReference type="SMART" id="SM00475"/>
    </source>
</evidence>
<comment type="function">
    <text evidence="5">5'-3' exonuclease acting preferentially on double-stranded DNA.</text>
</comment>
<dbReference type="Proteomes" id="UP000219072">
    <property type="component" value="Unassembled WGS sequence"/>
</dbReference>
<feature type="domain" description="5'-3' exonuclease" evidence="7">
    <location>
        <begin position="13"/>
        <end position="285"/>
    </location>
</feature>
<evidence type="ECO:0000313" key="8">
    <source>
        <dbReference type="EMBL" id="SOD61462.1"/>
    </source>
</evidence>
<dbReference type="SUPFAM" id="SSF47807">
    <property type="entry name" value="5' to 3' exonuclease, C-terminal subdomain"/>
    <property type="match status" value="1"/>
</dbReference>
<evidence type="ECO:0000256" key="6">
    <source>
        <dbReference type="ARBA" id="ARBA00050026"/>
    </source>
</evidence>
<organism evidence="8 9">
    <name type="scientific">Streptomyces zhaozhouensis</name>
    <dbReference type="NCBI Taxonomy" id="1300267"/>
    <lineage>
        <taxon>Bacteria</taxon>
        <taxon>Bacillati</taxon>
        <taxon>Actinomycetota</taxon>
        <taxon>Actinomycetes</taxon>
        <taxon>Kitasatosporales</taxon>
        <taxon>Streptomycetaceae</taxon>
        <taxon>Streptomyces</taxon>
    </lineage>
</organism>
<keyword evidence="3 8" id="KW-0269">Exonuclease</keyword>
<keyword evidence="9" id="KW-1185">Reference proteome</keyword>
<evidence type="ECO:0000256" key="1">
    <source>
        <dbReference type="ARBA" id="ARBA00022722"/>
    </source>
</evidence>
<dbReference type="CDD" id="cd09898">
    <property type="entry name" value="H3TH_53EXO"/>
    <property type="match status" value="1"/>
</dbReference>
<dbReference type="InterPro" id="IPR020045">
    <property type="entry name" value="DNA_polI_H3TH"/>
</dbReference>
<dbReference type="SMART" id="SM00279">
    <property type="entry name" value="HhH2"/>
    <property type="match status" value="1"/>
</dbReference>
<keyword evidence="2" id="KW-0378">Hydrolase</keyword>
<dbReference type="Gene3D" id="1.10.150.20">
    <property type="entry name" value="5' to 3' exonuclease, C-terminal subdomain"/>
    <property type="match status" value="1"/>
</dbReference>
<evidence type="ECO:0000256" key="2">
    <source>
        <dbReference type="ARBA" id="ARBA00022801"/>
    </source>
</evidence>
<evidence type="ECO:0000256" key="5">
    <source>
        <dbReference type="ARBA" id="ARBA00049957"/>
    </source>
</evidence>
<dbReference type="GO" id="GO:0008409">
    <property type="term" value="F:5'-3' exonuclease activity"/>
    <property type="evidence" value="ECO:0007669"/>
    <property type="project" value="InterPro"/>
</dbReference>
<keyword evidence="1" id="KW-0540">Nuclease</keyword>
<dbReference type="InterPro" id="IPR036279">
    <property type="entry name" value="5-3_exonuclease_C_sf"/>
</dbReference>
<dbReference type="Pfam" id="PF02739">
    <property type="entry name" value="5_3_exonuc_N"/>
    <property type="match status" value="1"/>
</dbReference>
<dbReference type="InterPro" id="IPR008918">
    <property type="entry name" value="HhH2"/>
</dbReference>
<accession>A0A286DS14</accession>
<reference evidence="8 9" key="1">
    <citation type="submission" date="2017-09" db="EMBL/GenBank/DDBJ databases">
        <authorList>
            <person name="Ehlers B."/>
            <person name="Leendertz F.H."/>
        </authorList>
    </citation>
    <scope>NUCLEOTIDE SEQUENCE [LARGE SCALE GENOMIC DNA]</scope>
    <source>
        <strain evidence="8 9">CGMCC 4.7095</strain>
    </source>
</reference>
<evidence type="ECO:0000313" key="9">
    <source>
        <dbReference type="Proteomes" id="UP000219072"/>
    </source>
</evidence>
<dbReference type="InterPro" id="IPR038969">
    <property type="entry name" value="FEN"/>
</dbReference>
<dbReference type="InterPro" id="IPR002421">
    <property type="entry name" value="5-3_exonuclease"/>
</dbReference>
<dbReference type="SUPFAM" id="SSF88723">
    <property type="entry name" value="PIN domain-like"/>
    <property type="match status" value="1"/>
</dbReference>
<dbReference type="GO" id="GO:0017108">
    <property type="term" value="F:5'-flap endonuclease activity"/>
    <property type="evidence" value="ECO:0007669"/>
    <property type="project" value="InterPro"/>
</dbReference>
<dbReference type="GO" id="GO:0033567">
    <property type="term" value="P:DNA replication, Okazaki fragment processing"/>
    <property type="evidence" value="ECO:0007669"/>
    <property type="project" value="InterPro"/>
</dbReference>
<dbReference type="AlphaFoldDB" id="A0A286DS14"/>
<gene>
    <name evidence="8" type="ORF">SAMN06297387_103180</name>
</gene>
<name>A0A286DS14_9ACTN</name>
<dbReference type="Pfam" id="PF01367">
    <property type="entry name" value="5_3_exonuc"/>
    <property type="match status" value="1"/>
</dbReference>